<dbReference type="Pfam" id="PF13511">
    <property type="entry name" value="DUF4124"/>
    <property type="match status" value="1"/>
</dbReference>
<dbReference type="Proteomes" id="UP000254771">
    <property type="component" value="Unassembled WGS sequence"/>
</dbReference>
<keyword evidence="1" id="KW-0732">Signal</keyword>
<sequence length="95" mass="10822">MKKLSIPWLCLLLLLFSSATQADKIYKWYDDDGLVHYSQTLPHNANQVETSSGRISVVEQSWSAGMKKQAKKFMGDAGVRRVWVDQNGKKVSGWY</sequence>
<accession>A0A370DAR9</accession>
<proteinExistence type="predicted"/>
<feature type="signal peptide" evidence="1">
    <location>
        <begin position="1"/>
        <end position="22"/>
    </location>
</feature>
<reference evidence="3 4" key="1">
    <citation type="journal article" date="2018" name="ISME J.">
        <title>Endosymbiont genomes yield clues of tubeworm success.</title>
        <authorList>
            <person name="Li Y."/>
            <person name="Liles M.R."/>
            <person name="Halanych K.M."/>
        </authorList>
    </citation>
    <scope>NUCLEOTIDE SEQUENCE [LARGE SCALE GENOMIC DNA]</scope>
    <source>
        <strain evidence="3">A1462</strain>
    </source>
</reference>
<keyword evidence="4" id="KW-1185">Reference proteome</keyword>
<dbReference type="EMBL" id="QFXE01000021">
    <property type="protein sequence ID" value="RDH82002.1"/>
    <property type="molecule type" value="Genomic_DNA"/>
</dbReference>
<evidence type="ECO:0000256" key="1">
    <source>
        <dbReference type="SAM" id="SignalP"/>
    </source>
</evidence>
<evidence type="ECO:0000313" key="3">
    <source>
        <dbReference type="EMBL" id="RDH82002.1"/>
    </source>
</evidence>
<gene>
    <name evidence="3" type="ORF">DIZ78_16330</name>
</gene>
<feature type="domain" description="DUF4124" evidence="2">
    <location>
        <begin position="12"/>
        <end position="51"/>
    </location>
</feature>
<comment type="caution">
    <text evidence="3">The sequence shown here is derived from an EMBL/GenBank/DDBJ whole genome shotgun (WGS) entry which is preliminary data.</text>
</comment>
<organism evidence="3 4">
    <name type="scientific">endosymbiont of Escarpia spicata</name>
    <dbReference type="NCBI Taxonomy" id="2200908"/>
    <lineage>
        <taxon>Bacteria</taxon>
        <taxon>Pseudomonadati</taxon>
        <taxon>Pseudomonadota</taxon>
        <taxon>Gammaproteobacteria</taxon>
        <taxon>sulfur-oxidizing symbionts</taxon>
    </lineage>
</organism>
<feature type="chain" id="PRO_5016596746" description="DUF4124 domain-containing protein" evidence="1">
    <location>
        <begin position="23"/>
        <end position="95"/>
    </location>
</feature>
<evidence type="ECO:0000313" key="4">
    <source>
        <dbReference type="Proteomes" id="UP000254771"/>
    </source>
</evidence>
<dbReference type="AlphaFoldDB" id="A0A370DAR9"/>
<dbReference type="InterPro" id="IPR025392">
    <property type="entry name" value="DUF4124"/>
</dbReference>
<evidence type="ECO:0000259" key="2">
    <source>
        <dbReference type="Pfam" id="PF13511"/>
    </source>
</evidence>
<name>A0A370DAR9_9GAMM</name>
<protein>
    <recommendedName>
        <fullName evidence="2">DUF4124 domain-containing protein</fullName>
    </recommendedName>
</protein>